<evidence type="ECO:0000313" key="7">
    <source>
        <dbReference type="EMBL" id="GGG16216.1"/>
    </source>
</evidence>
<keyword evidence="8" id="KW-1185">Reference proteome</keyword>
<feature type="transmembrane region" description="Helical" evidence="6">
    <location>
        <begin position="318"/>
        <end position="343"/>
    </location>
</feature>
<accession>A0A8J2Z7S4</accession>
<feature type="transmembrane region" description="Helical" evidence="6">
    <location>
        <begin position="388"/>
        <end position="410"/>
    </location>
</feature>
<gene>
    <name evidence="7" type="primary">rfbE</name>
    <name evidence="7" type="ORF">GCM10010964_00630</name>
</gene>
<dbReference type="PANTHER" id="PTHR30250">
    <property type="entry name" value="PST FAMILY PREDICTED COLANIC ACID TRANSPORTER"/>
    <property type="match status" value="1"/>
</dbReference>
<dbReference type="EMBL" id="BMKS01000001">
    <property type="protein sequence ID" value="GGG16216.1"/>
    <property type="molecule type" value="Genomic_DNA"/>
</dbReference>
<evidence type="ECO:0000256" key="1">
    <source>
        <dbReference type="ARBA" id="ARBA00004651"/>
    </source>
</evidence>
<feature type="transmembrane region" description="Helical" evidence="6">
    <location>
        <begin position="169"/>
        <end position="189"/>
    </location>
</feature>
<feature type="transmembrane region" description="Helical" evidence="6">
    <location>
        <begin position="21"/>
        <end position="45"/>
    </location>
</feature>
<keyword evidence="2" id="KW-1003">Cell membrane</keyword>
<dbReference type="InterPro" id="IPR050833">
    <property type="entry name" value="Poly_Biosynth_Transport"/>
</dbReference>
<evidence type="ECO:0000256" key="3">
    <source>
        <dbReference type="ARBA" id="ARBA00022692"/>
    </source>
</evidence>
<evidence type="ECO:0000313" key="8">
    <source>
        <dbReference type="Proteomes" id="UP000597507"/>
    </source>
</evidence>
<feature type="transmembrane region" description="Helical" evidence="6">
    <location>
        <begin position="51"/>
        <end position="75"/>
    </location>
</feature>
<keyword evidence="4 6" id="KW-1133">Transmembrane helix</keyword>
<reference evidence="7 8" key="1">
    <citation type="journal article" date="2014" name="Int. J. Syst. Evol. Microbiol.">
        <title>Complete genome sequence of Corynebacterium casei LMG S-19264T (=DSM 44701T), isolated from a smear-ripened cheese.</title>
        <authorList>
            <consortium name="US DOE Joint Genome Institute (JGI-PGF)"/>
            <person name="Walter F."/>
            <person name="Albersmeier A."/>
            <person name="Kalinowski J."/>
            <person name="Ruckert C."/>
        </authorList>
    </citation>
    <scope>NUCLEOTIDE SEQUENCE [LARGE SCALE GENOMIC DNA]</scope>
    <source>
        <strain evidence="7 8">CGMCC 1.16330</strain>
    </source>
</reference>
<name>A0A8J2Z7S4_9PROT</name>
<dbReference type="GO" id="GO:0005886">
    <property type="term" value="C:plasma membrane"/>
    <property type="evidence" value="ECO:0007669"/>
    <property type="project" value="UniProtKB-SubCell"/>
</dbReference>
<dbReference type="RefSeq" id="WP_188897282.1">
    <property type="nucleotide sequence ID" value="NZ_BMKS01000001.1"/>
</dbReference>
<comment type="subcellular location">
    <subcellularLocation>
        <location evidence="1">Cell membrane</location>
        <topology evidence="1">Multi-pass membrane protein</topology>
    </subcellularLocation>
</comment>
<dbReference type="Proteomes" id="UP000597507">
    <property type="component" value="Unassembled WGS sequence"/>
</dbReference>
<keyword evidence="5 6" id="KW-0472">Membrane</keyword>
<feature type="transmembrane region" description="Helical" evidence="6">
    <location>
        <begin position="285"/>
        <end position="306"/>
    </location>
</feature>
<evidence type="ECO:0000256" key="6">
    <source>
        <dbReference type="SAM" id="Phobius"/>
    </source>
</evidence>
<dbReference type="InterPro" id="IPR002797">
    <property type="entry name" value="Polysacc_synth"/>
</dbReference>
<dbReference type="AlphaFoldDB" id="A0A8J2Z7S4"/>
<comment type="caution">
    <text evidence="7">The sequence shown here is derived from an EMBL/GenBank/DDBJ whole genome shotgun (WGS) entry which is preliminary data.</text>
</comment>
<keyword evidence="3 6" id="KW-0812">Transmembrane</keyword>
<evidence type="ECO:0000256" key="2">
    <source>
        <dbReference type="ARBA" id="ARBA00022475"/>
    </source>
</evidence>
<evidence type="ECO:0000256" key="5">
    <source>
        <dbReference type="ARBA" id="ARBA00023136"/>
    </source>
</evidence>
<dbReference type="PANTHER" id="PTHR30250:SF26">
    <property type="entry name" value="PSMA PROTEIN"/>
    <property type="match status" value="1"/>
</dbReference>
<feature type="transmembrane region" description="Helical" evidence="6">
    <location>
        <begin position="139"/>
        <end position="162"/>
    </location>
</feature>
<dbReference type="Pfam" id="PF01943">
    <property type="entry name" value="Polysacc_synt"/>
    <property type="match status" value="1"/>
</dbReference>
<evidence type="ECO:0000256" key="4">
    <source>
        <dbReference type="ARBA" id="ARBA00022989"/>
    </source>
</evidence>
<organism evidence="7 8">
    <name type="scientific">Caldovatus sediminis</name>
    <dbReference type="NCBI Taxonomy" id="2041189"/>
    <lineage>
        <taxon>Bacteria</taxon>
        <taxon>Pseudomonadati</taxon>
        <taxon>Pseudomonadota</taxon>
        <taxon>Alphaproteobacteria</taxon>
        <taxon>Acetobacterales</taxon>
        <taxon>Roseomonadaceae</taxon>
        <taxon>Caldovatus</taxon>
    </lineage>
</organism>
<feature type="transmembrane region" description="Helical" evidence="6">
    <location>
        <begin position="96"/>
        <end position="119"/>
    </location>
</feature>
<feature type="transmembrane region" description="Helical" evidence="6">
    <location>
        <begin position="260"/>
        <end position="278"/>
    </location>
</feature>
<feature type="transmembrane region" description="Helical" evidence="6">
    <location>
        <begin position="195"/>
        <end position="216"/>
    </location>
</feature>
<proteinExistence type="predicted"/>
<protein>
    <submittedName>
        <fullName evidence="7">Putative O-antigen transporter</fullName>
    </submittedName>
</protein>
<feature type="transmembrane region" description="Helical" evidence="6">
    <location>
        <begin position="355"/>
        <end position="376"/>
    </location>
</feature>
<sequence>MNGSTDDRRGAGAGRRLLSGAAWNAAGRGLPLLLALLVTPVLLGQLGIERWGLFTLALGLVGVFGVFDLGVGPALTRALAERLGAGGGARAGEAELVAAAVLVLAAISLTGAALLWWAMPALVGRVLNVPPALQAEAVRAFRLLVLAAPLVVVNAALWGVLAAHQRFRAANLVSIPVGAFYYLGPMLALLVWDSLVAVVLALVACRLANTLSYAWLVRRLVPGLSRARPRLAPALPLLRLGGWMSVSGALTQALLHADRFLIGALLSLAAVAYYATPLDLVMRMWILPVAVAQALLPALASGFRAMPGETAALLRRGALLIAALVLPACLALVAFAETILRLWLGAAFAAGGAEVLRILGVGILFSCVGFAPGSLLDAIGRPDATARFALAQAAVYLPLGALLLVAGFGIEGVALAWSARAAVECGGRLWLAARLYPPAAAAVRDLAPALALGGAGLAAVAALAAGVAAGAAVTAPAGLAVLGGFAGLAWRAVPADERAALLAALPRPRRWPARPRGAP</sequence>